<dbReference type="PANTHER" id="PTHR10039">
    <property type="entry name" value="AMELOGENIN"/>
    <property type="match status" value="1"/>
</dbReference>
<dbReference type="Pfam" id="PF22939">
    <property type="entry name" value="WHD_GPIID"/>
    <property type="match status" value="1"/>
</dbReference>
<dbReference type="InterPro" id="IPR031359">
    <property type="entry name" value="NACHT_N"/>
</dbReference>
<accession>A0A5N6E0S4</accession>
<evidence type="ECO:0000259" key="4">
    <source>
        <dbReference type="Pfam" id="PF23239"/>
    </source>
</evidence>
<dbReference type="VEuPathDB" id="FungiDB:BDV34DRAFT_235418"/>
<keyword evidence="1" id="KW-0677">Repeat</keyword>
<dbReference type="OMA" id="WANDYIS"/>
<feature type="domain" description="NWD NACHT-NTPase N-terminal" evidence="2">
    <location>
        <begin position="59"/>
        <end position="203"/>
    </location>
</feature>
<dbReference type="EMBL" id="ML734939">
    <property type="protein sequence ID" value="KAB8211126.1"/>
    <property type="molecule type" value="Genomic_DNA"/>
</dbReference>
<keyword evidence="7" id="KW-1185">Reference proteome</keyword>
<dbReference type="Proteomes" id="UP000326532">
    <property type="component" value="Unassembled WGS sequence"/>
</dbReference>
<dbReference type="InterPro" id="IPR056884">
    <property type="entry name" value="NPHP3-like_N"/>
</dbReference>
<dbReference type="Pfam" id="PF23239">
    <property type="entry name" value="DUF7069"/>
    <property type="match status" value="1"/>
</dbReference>
<evidence type="ECO:0000259" key="5">
    <source>
        <dbReference type="Pfam" id="PF24883"/>
    </source>
</evidence>
<dbReference type="InterPro" id="IPR055497">
    <property type="entry name" value="DUF7069"/>
</dbReference>
<evidence type="ECO:0000259" key="2">
    <source>
        <dbReference type="Pfam" id="PF17100"/>
    </source>
</evidence>
<feature type="domain" description="GPI inositol-deacylase winged helix" evidence="3">
    <location>
        <begin position="550"/>
        <end position="641"/>
    </location>
</feature>
<gene>
    <name evidence="6" type="ORF">BDV34DRAFT_235418</name>
</gene>
<organism evidence="6 7">
    <name type="scientific">Aspergillus parasiticus</name>
    <dbReference type="NCBI Taxonomy" id="5067"/>
    <lineage>
        <taxon>Eukaryota</taxon>
        <taxon>Fungi</taxon>
        <taxon>Dikarya</taxon>
        <taxon>Ascomycota</taxon>
        <taxon>Pezizomycotina</taxon>
        <taxon>Eurotiomycetes</taxon>
        <taxon>Eurotiomycetidae</taxon>
        <taxon>Eurotiales</taxon>
        <taxon>Aspergillaceae</taxon>
        <taxon>Aspergillus</taxon>
        <taxon>Aspergillus subgen. Circumdati</taxon>
    </lineage>
</organism>
<protein>
    <submittedName>
        <fullName evidence="6">Uncharacterized protein</fullName>
    </submittedName>
</protein>
<dbReference type="Gene3D" id="3.40.50.300">
    <property type="entry name" value="P-loop containing nucleotide triphosphate hydrolases"/>
    <property type="match status" value="1"/>
</dbReference>
<evidence type="ECO:0000259" key="3">
    <source>
        <dbReference type="Pfam" id="PF22939"/>
    </source>
</evidence>
<dbReference type="Pfam" id="PF24883">
    <property type="entry name" value="NPHP3_N"/>
    <property type="match status" value="1"/>
</dbReference>
<evidence type="ECO:0000256" key="1">
    <source>
        <dbReference type="ARBA" id="ARBA00022737"/>
    </source>
</evidence>
<evidence type="ECO:0000313" key="6">
    <source>
        <dbReference type="EMBL" id="KAB8211126.1"/>
    </source>
</evidence>
<dbReference type="AlphaFoldDB" id="A0A5N6E0S4"/>
<sequence length="675" mass="76942">MFKVYNTNTLIVKVETDWKCSVKILESDYGLKLQPGDTSHHQRLRDLLEERKWVIHLGQHSVSVGEQISNISKNVLAIKDLVTSAASSSPPASIACAGIITCFSMVVQAAEQHAHLLEGLESTSGLVIRLHVMEDLYLNSRAEKVTHILGDFQDTLVSTYSKVLEFQARAVCYVHRHYSSQLLRDIFKWDGWADLLKKLDDFQKSLDGYASLIGHADINQRLEEILKTSRERDIWTITSARDERVKKFFNLLYTCPYKDRKDRNSKRVPGTCEWFTSHPKFKDWQRNTNDESAGLLWVSADPGCGKSVLTRYLVDELLLNTTGRTVCYFFFKDDFSDQRSATIALSVILRQLFIAQPQLLQDAVLDKLETDGDKLVQSFSELWSILVSASANSKAGEIICILDALDECQDHDRNRLISDVKDFYLGSHKSSKLKFLITSRPYEHIGRGFWELERNSSIIHLSGENDKEAKDISREIDLVIAKRVNDISDQRSLEKDERDMLAQQLTAVENRTYLWVSLTLDVLENIPSFTKGNIRRVMQDLPTTVDSAYEKILNRSSDKDKARVLLHIITAAMRPLSVEELSLALAVSAGHESLTAIRDDVEPKDRFKKTLRDLCGLFVVVIDEKAYLLHQTAKEFLVGDNSSTVNIDISKDRRWKHSILPENCRRKEGGQPFRT</sequence>
<dbReference type="PANTHER" id="PTHR10039:SF17">
    <property type="entry name" value="FUNGAL STAND N-TERMINAL GOODBYE DOMAIN-CONTAINING PROTEIN-RELATED"/>
    <property type="match status" value="1"/>
</dbReference>
<proteinExistence type="predicted"/>
<dbReference type="Pfam" id="PF17100">
    <property type="entry name" value="NACHT_N"/>
    <property type="match status" value="1"/>
</dbReference>
<dbReference type="InterPro" id="IPR027417">
    <property type="entry name" value="P-loop_NTPase"/>
</dbReference>
<dbReference type="SUPFAM" id="SSF52540">
    <property type="entry name" value="P-loop containing nucleoside triphosphate hydrolases"/>
    <property type="match status" value="1"/>
</dbReference>
<feature type="domain" description="Nephrocystin 3-like N-terminal" evidence="5">
    <location>
        <begin position="270"/>
        <end position="440"/>
    </location>
</feature>
<dbReference type="InterPro" id="IPR054471">
    <property type="entry name" value="GPIID_WHD"/>
</dbReference>
<name>A0A5N6E0S4_ASPPA</name>
<evidence type="ECO:0000313" key="7">
    <source>
        <dbReference type="Proteomes" id="UP000326532"/>
    </source>
</evidence>
<feature type="domain" description="DUF7069" evidence="4">
    <location>
        <begin position="472"/>
        <end position="525"/>
    </location>
</feature>
<reference evidence="6 7" key="1">
    <citation type="submission" date="2019-04" db="EMBL/GenBank/DDBJ databases">
        <title>Fungal friends and foes A comparative genomics study of 23 Aspergillus species from section Flavi.</title>
        <authorList>
            <consortium name="DOE Joint Genome Institute"/>
            <person name="Kjaerbolling I."/>
            <person name="Vesth T.C."/>
            <person name="Frisvad J.C."/>
            <person name="Nybo J.L."/>
            <person name="Theobald S."/>
            <person name="Kildgaard S."/>
            <person name="Petersen T.I."/>
            <person name="Kuo A."/>
            <person name="Sato A."/>
            <person name="Lyhne E.K."/>
            <person name="Kogle M.E."/>
            <person name="Wiebenga A."/>
            <person name="Kun R.S."/>
            <person name="Lubbers R.J."/>
            <person name="Makela M.R."/>
            <person name="Barry K."/>
            <person name="Chovatia M."/>
            <person name="Clum A."/>
            <person name="Daum C."/>
            <person name="Haridas S."/>
            <person name="He G."/>
            <person name="LaButti K."/>
            <person name="Lipzen A."/>
            <person name="Mondo S."/>
            <person name="Pangilinan J."/>
            <person name="Riley R."/>
            <person name="Salamov A."/>
            <person name="Simmons B.A."/>
            <person name="Magnuson J.K."/>
            <person name="Henrissat B."/>
            <person name="Mortensen U.H."/>
            <person name="Larsen T.O."/>
            <person name="De vries R.P."/>
            <person name="Grigoriev I.V."/>
            <person name="Machida M."/>
            <person name="Baker S.E."/>
            <person name="Andersen M.R."/>
        </authorList>
    </citation>
    <scope>NUCLEOTIDE SEQUENCE [LARGE SCALE GENOMIC DNA]</scope>
    <source>
        <strain evidence="6 7">CBS 117618</strain>
    </source>
</reference>